<feature type="transmembrane region" description="Helical" evidence="9">
    <location>
        <begin position="405"/>
        <end position="426"/>
    </location>
</feature>
<organism evidence="10 11">
    <name type="scientific">Mycobacterium numidiamassiliense</name>
    <dbReference type="NCBI Taxonomy" id="1841861"/>
    <lineage>
        <taxon>Bacteria</taxon>
        <taxon>Bacillati</taxon>
        <taxon>Actinomycetota</taxon>
        <taxon>Actinomycetes</taxon>
        <taxon>Mycobacteriales</taxon>
        <taxon>Mycobacteriaceae</taxon>
        <taxon>Mycobacterium</taxon>
    </lineage>
</organism>
<feature type="transmembrane region" description="Helical" evidence="9">
    <location>
        <begin position="112"/>
        <end position="132"/>
    </location>
</feature>
<dbReference type="NCBIfam" id="NF038066">
    <property type="entry name" value="MptB"/>
    <property type="match status" value="1"/>
</dbReference>
<keyword evidence="3" id="KW-0808">Transferase</keyword>
<evidence type="ECO:0000256" key="4">
    <source>
        <dbReference type="ARBA" id="ARBA00022692"/>
    </source>
</evidence>
<accession>A0A2U3PHC3</accession>
<feature type="transmembrane region" description="Helical" evidence="9">
    <location>
        <begin position="378"/>
        <end position="398"/>
    </location>
</feature>
<reference evidence="10 11" key="1">
    <citation type="submission" date="2017-01" db="EMBL/GenBank/DDBJ databases">
        <authorList>
            <consortium name="Urmite Genomes"/>
        </authorList>
    </citation>
    <scope>NUCLEOTIDE SEQUENCE [LARGE SCALE GENOMIC DNA]</scope>
    <source>
        <strain evidence="10 11">AB215</strain>
    </source>
</reference>
<evidence type="ECO:0000256" key="5">
    <source>
        <dbReference type="ARBA" id="ARBA00022989"/>
    </source>
</evidence>
<dbReference type="STRING" id="1841861.GCA_900157365_03683"/>
<feature type="region of interest" description="Disordered" evidence="8">
    <location>
        <begin position="532"/>
        <end position="570"/>
    </location>
</feature>
<evidence type="ECO:0000256" key="8">
    <source>
        <dbReference type="SAM" id="MobiDB-lite"/>
    </source>
</evidence>
<evidence type="ECO:0000313" key="10">
    <source>
        <dbReference type="EMBL" id="SPM43141.1"/>
    </source>
</evidence>
<feature type="compositionally biased region" description="Pro residues" evidence="8">
    <location>
        <begin position="534"/>
        <end position="544"/>
    </location>
</feature>
<dbReference type="Pfam" id="PF26314">
    <property type="entry name" value="MptA_B_family"/>
    <property type="match status" value="1"/>
</dbReference>
<evidence type="ECO:0000256" key="3">
    <source>
        <dbReference type="ARBA" id="ARBA00022679"/>
    </source>
</evidence>
<evidence type="ECO:0000256" key="9">
    <source>
        <dbReference type="SAM" id="Phobius"/>
    </source>
</evidence>
<feature type="transmembrane region" description="Helical" evidence="9">
    <location>
        <begin position="498"/>
        <end position="522"/>
    </location>
</feature>
<evidence type="ECO:0000256" key="6">
    <source>
        <dbReference type="ARBA" id="ARBA00023136"/>
    </source>
</evidence>
<keyword evidence="4 9" id="KW-0812">Transmembrane</keyword>
<dbReference type="GO" id="GO:0016020">
    <property type="term" value="C:membrane"/>
    <property type="evidence" value="ECO:0007669"/>
    <property type="project" value="UniProtKB-SubCell"/>
</dbReference>
<comment type="similarity">
    <text evidence="7">Belongs to the MptA/B family.</text>
</comment>
<evidence type="ECO:0008006" key="12">
    <source>
        <dbReference type="Google" id="ProtNLM"/>
    </source>
</evidence>
<feature type="transmembrane region" description="Helical" evidence="9">
    <location>
        <begin position="438"/>
        <end position="462"/>
    </location>
</feature>
<dbReference type="EMBL" id="FUEZ01000004">
    <property type="protein sequence ID" value="SPM43141.1"/>
    <property type="molecule type" value="Genomic_DNA"/>
</dbReference>
<evidence type="ECO:0000313" key="11">
    <source>
        <dbReference type="Proteomes" id="UP000240424"/>
    </source>
</evidence>
<keyword evidence="6 9" id="KW-0472">Membrane</keyword>
<keyword evidence="5 9" id="KW-1133">Transmembrane helix</keyword>
<feature type="transmembrane region" description="Helical" evidence="9">
    <location>
        <begin position="337"/>
        <end position="358"/>
    </location>
</feature>
<keyword evidence="11" id="KW-1185">Reference proteome</keyword>
<feature type="transmembrane region" description="Helical" evidence="9">
    <location>
        <begin position="474"/>
        <end position="492"/>
    </location>
</feature>
<proteinExistence type="inferred from homology"/>
<gene>
    <name evidence="10" type="ORF">MNAB215_5363</name>
</gene>
<dbReference type="GO" id="GO:0016757">
    <property type="term" value="F:glycosyltransferase activity"/>
    <property type="evidence" value="ECO:0007669"/>
    <property type="project" value="UniProtKB-KW"/>
</dbReference>
<evidence type="ECO:0000256" key="2">
    <source>
        <dbReference type="ARBA" id="ARBA00022676"/>
    </source>
</evidence>
<feature type="transmembrane region" description="Helical" evidence="9">
    <location>
        <begin position="77"/>
        <end position="100"/>
    </location>
</feature>
<name>A0A2U3PHC3_9MYCO</name>
<dbReference type="InterPro" id="IPR049829">
    <property type="entry name" value="MptA/B-like"/>
</dbReference>
<keyword evidence="2" id="KW-0328">Glycosyltransferase</keyword>
<feature type="transmembrane region" description="Helical" evidence="9">
    <location>
        <begin position="39"/>
        <end position="57"/>
    </location>
</feature>
<feature type="transmembrane region" description="Helical" evidence="9">
    <location>
        <begin position="201"/>
        <end position="223"/>
    </location>
</feature>
<dbReference type="RefSeq" id="WP_077082367.1">
    <property type="nucleotide sequence ID" value="NZ_FUEZ01000004.1"/>
</dbReference>
<sequence>MAARHHSLSSSIASLHGDEQAVGSPLNATELTALQRTRLFGATGTVLMAIGALGAGARPVVQDPTFGVRLLNLPSRIQTVALTMTTVGAVMMTLAWLMLGRFALGKRQMSRGALDRTLVLWMLPLLIAPPMYSKDVYSYLAQSQISLEGLDPYKVGPASGLGLGHVFTLSVPSVWRETPAPYGPLFLWIGRGISALTGENIVAAVLCHRVVVLAGVVMIVWAVPRLARRCGVGEVSALWLGAANPLLIMHLVAGIHNEALMLGLMLIGAEFALRGIDSPRLRPKSWRIGADWEPLGMLLAGNILITLSSQVKLPSLLALGFITMALAYRCGGTLRALLLTGGAMGVLSLAVMALVGWASGLGFGWVFTLGTANVVRSWMSPPTLLALATGQVGILLGLGDHTTAILALTRFIGVLIIMVLVSWLLLATFRGKLHPIGGLGVALGICVLLFPVVQPWYLLWAFIPLAAWATRPGFRIAVIFVTLVIGIFGPTANGDRFALFQIVDATLASTAVVALLVALTYTRLPWRPLQLKPPEIPEPDPPPVRTEAAVPVSPVPPPPTAAPDAYADST</sequence>
<dbReference type="Proteomes" id="UP000240424">
    <property type="component" value="Unassembled WGS sequence"/>
</dbReference>
<evidence type="ECO:0000256" key="7">
    <source>
        <dbReference type="ARBA" id="ARBA00043987"/>
    </source>
</evidence>
<protein>
    <recommendedName>
        <fullName evidence="12">Integral membrane protein</fullName>
    </recommendedName>
</protein>
<dbReference type="AlphaFoldDB" id="A0A2U3PHC3"/>
<evidence type="ECO:0000256" key="1">
    <source>
        <dbReference type="ARBA" id="ARBA00004141"/>
    </source>
</evidence>
<comment type="subcellular location">
    <subcellularLocation>
        <location evidence="1">Membrane</location>
        <topology evidence="1">Multi-pass membrane protein</topology>
    </subcellularLocation>
</comment>
<feature type="transmembrane region" description="Helical" evidence="9">
    <location>
        <begin position="313"/>
        <end position="330"/>
    </location>
</feature>
<feature type="transmembrane region" description="Helical" evidence="9">
    <location>
        <begin position="235"/>
        <end position="253"/>
    </location>
</feature>